<feature type="transmembrane region" description="Helical" evidence="1">
    <location>
        <begin position="42"/>
        <end position="63"/>
    </location>
</feature>
<proteinExistence type="predicted"/>
<organism evidence="2 3">
    <name type="scientific">Mesoplasma tabanidae</name>
    <dbReference type="NCBI Taxonomy" id="219745"/>
    <lineage>
        <taxon>Bacteria</taxon>
        <taxon>Bacillati</taxon>
        <taxon>Mycoplasmatota</taxon>
        <taxon>Mollicutes</taxon>
        <taxon>Entomoplasmatales</taxon>
        <taxon>Entomoplasmataceae</taxon>
        <taxon>Mesoplasma</taxon>
    </lineage>
</organism>
<evidence type="ECO:0000313" key="3">
    <source>
        <dbReference type="Proteomes" id="UP000232223"/>
    </source>
</evidence>
<sequence>MRYSAIEIIQIISALFIACIGFYISIYNIKKILKNKQAKIKINFLIIFILLVASVSLFIYTILSMNSLYNTWVLLNWLSLSLEALIIILISYLLFFSNQQKNDC</sequence>
<keyword evidence="1" id="KW-1133">Transmembrane helix</keyword>
<gene>
    <name evidence="2" type="ORF">MTABA_v1c06090</name>
</gene>
<dbReference type="Proteomes" id="UP000232223">
    <property type="component" value="Chromosome"/>
</dbReference>
<keyword evidence="3" id="KW-1185">Reference proteome</keyword>
<keyword evidence="1" id="KW-0812">Transmembrane</keyword>
<feature type="transmembrane region" description="Helical" evidence="1">
    <location>
        <begin position="75"/>
        <end position="95"/>
    </location>
</feature>
<feature type="transmembrane region" description="Helical" evidence="1">
    <location>
        <begin position="6"/>
        <end position="30"/>
    </location>
</feature>
<evidence type="ECO:0000256" key="1">
    <source>
        <dbReference type="SAM" id="Phobius"/>
    </source>
</evidence>
<reference evidence="2 3" key="1">
    <citation type="submission" date="2017-11" db="EMBL/GenBank/DDBJ databases">
        <title>Genome sequence of Mesoplasma tabanidae BARC 857 (ATCC 49584).</title>
        <authorList>
            <person name="Lo W.-S."/>
            <person name="Kuo C.-H."/>
        </authorList>
    </citation>
    <scope>NUCLEOTIDE SEQUENCE [LARGE SCALE GENOMIC DNA]</scope>
    <source>
        <strain evidence="2 3">BARC 857</strain>
    </source>
</reference>
<dbReference type="PROSITE" id="PS51257">
    <property type="entry name" value="PROKAR_LIPOPROTEIN"/>
    <property type="match status" value="1"/>
</dbReference>
<keyword evidence="1" id="KW-0472">Membrane</keyword>
<dbReference type="KEGG" id="mtab:MTABA_v1c06090"/>
<dbReference type="AlphaFoldDB" id="A0A2K8P4X4"/>
<name>A0A2K8P4X4_9MOLU</name>
<dbReference type="RefSeq" id="WP_100679723.1">
    <property type="nucleotide sequence ID" value="NZ_CP024969.1"/>
</dbReference>
<dbReference type="EMBL" id="CP024969">
    <property type="protein sequence ID" value="ATZ21801.1"/>
    <property type="molecule type" value="Genomic_DNA"/>
</dbReference>
<protein>
    <submittedName>
        <fullName evidence="2">Uncharacterized protein</fullName>
    </submittedName>
</protein>
<evidence type="ECO:0000313" key="2">
    <source>
        <dbReference type="EMBL" id="ATZ21801.1"/>
    </source>
</evidence>
<accession>A0A2K8P4X4</accession>